<dbReference type="Pfam" id="PF13635">
    <property type="entry name" value="DUF4143"/>
    <property type="match status" value="1"/>
</dbReference>
<dbReference type="AlphaFoldDB" id="F2NY46"/>
<dbReference type="InterPro" id="IPR041682">
    <property type="entry name" value="AAA_14"/>
</dbReference>
<protein>
    <submittedName>
        <fullName evidence="3">Aaa+ superfamily atpase</fullName>
    </submittedName>
</protein>
<evidence type="ECO:0000259" key="2">
    <source>
        <dbReference type="Pfam" id="PF13635"/>
    </source>
</evidence>
<dbReference type="InterPro" id="IPR027417">
    <property type="entry name" value="P-loop_NTPase"/>
</dbReference>
<keyword evidence="4" id="KW-1185">Reference proteome</keyword>
<reference evidence="4" key="2">
    <citation type="submission" date="2011-04" db="EMBL/GenBank/DDBJ databases">
        <title>The complete genome of chromosome of Treponema succinifaciens DSM 2489.</title>
        <authorList>
            <person name="Lucas S."/>
            <person name="Copeland A."/>
            <person name="Lapidus A."/>
            <person name="Bruce D."/>
            <person name="Goodwin L."/>
            <person name="Pitluck S."/>
            <person name="Peters L."/>
            <person name="Kyrpides N."/>
            <person name="Mavromatis K."/>
            <person name="Ivanova N."/>
            <person name="Ovchinnikova G."/>
            <person name="Teshima H."/>
            <person name="Detter J.C."/>
            <person name="Tapia R."/>
            <person name="Han C."/>
            <person name="Land M."/>
            <person name="Hauser L."/>
            <person name="Markowitz V."/>
            <person name="Cheng J.-F."/>
            <person name="Hugenholtz P."/>
            <person name="Woyke T."/>
            <person name="Wu D."/>
            <person name="Gronow S."/>
            <person name="Wellnitz S."/>
            <person name="Brambilla E."/>
            <person name="Klenk H.-P."/>
            <person name="Eisen J.A."/>
        </authorList>
    </citation>
    <scope>NUCLEOTIDE SEQUENCE [LARGE SCALE GENOMIC DNA]</scope>
    <source>
        <strain evidence="4">ATCC 33096 / DSM 2489 / 6091</strain>
    </source>
</reference>
<evidence type="ECO:0000313" key="4">
    <source>
        <dbReference type="Proteomes" id="UP000006852"/>
    </source>
</evidence>
<feature type="domain" description="DUF4143" evidence="2">
    <location>
        <begin position="250"/>
        <end position="412"/>
    </location>
</feature>
<dbReference type="Proteomes" id="UP000006852">
    <property type="component" value="Chromosome"/>
</dbReference>
<proteinExistence type="predicted"/>
<evidence type="ECO:0000259" key="1">
    <source>
        <dbReference type="Pfam" id="PF13173"/>
    </source>
</evidence>
<dbReference type="STRING" id="869209.Tresu_0873"/>
<dbReference type="PANTHER" id="PTHR33295">
    <property type="entry name" value="ATPASE"/>
    <property type="match status" value="1"/>
</dbReference>
<dbReference type="KEGG" id="tsu:Tresu_0873"/>
<dbReference type="EMBL" id="CP002631">
    <property type="protein sequence ID" value="AEB13797.1"/>
    <property type="molecule type" value="Genomic_DNA"/>
</dbReference>
<dbReference type="InterPro" id="IPR025420">
    <property type="entry name" value="DUF4143"/>
</dbReference>
<gene>
    <name evidence="3" type="ordered locus">Tresu_0873</name>
</gene>
<dbReference type="Pfam" id="PF13173">
    <property type="entry name" value="AAA_14"/>
    <property type="match status" value="1"/>
</dbReference>
<reference evidence="3 4" key="1">
    <citation type="journal article" date="2011" name="Stand. Genomic Sci.">
        <title>Complete genome sequence of Treponema succinifaciens type strain (6091).</title>
        <authorList>
            <person name="Han C."/>
            <person name="Gronow S."/>
            <person name="Teshima H."/>
            <person name="Lapidus A."/>
            <person name="Nolan M."/>
            <person name="Lucas S."/>
            <person name="Hammon N."/>
            <person name="Deshpande S."/>
            <person name="Cheng J.F."/>
            <person name="Zeytun A."/>
            <person name="Tapia R."/>
            <person name="Goodwin L."/>
            <person name="Pitluck S."/>
            <person name="Liolios K."/>
            <person name="Pagani I."/>
            <person name="Ivanova N."/>
            <person name="Mavromatis K."/>
            <person name="Mikhailova N."/>
            <person name="Huntemann M."/>
            <person name="Pati A."/>
            <person name="Chen A."/>
            <person name="Palaniappan K."/>
            <person name="Land M."/>
            <person name="Hauser L."/>
            <person name="Brambilla E.M."/>
            <person name="Rohde M."/>
            <person name="Goker M."/>
            <person name="Woyke T."/>
            <person name="Bristow J."/>
            <person name="Eisen J.A."/>
            <person name="Markowitz V."/>
            <person name="Hugenholtz P."/>
            <person name="Kyrpides N.C."/>
            <person name="Klenk H.P."/>
            <person name="Detter J.C."/>
        </authorList>
    </citation>
    <scope>NUCLEOTIDE SEQUENCE [LARGE SCALE GENOMIC DNA]</scope>
    <source>
        <strain evidence="4">ATCC 33096 / DSM 2489 / 6091</strain>
    </source>
</reference>
<dbReference type="PANTHER" id="PTHR33295:SF7">
    <property type="entry name" value="ATPASE"/>
    <property type="match status" value="1"/>
</dbReference>
<sequence>MNFSSYFVCIAFEFCSYFVYSVGMENAIRRKILDFLAKWRSSENHLPLIIRGARQIGKTYSVRQFGKNYKSFVEINFVDSPEYKDIFLRGYSTDEVIKRISFHNPKFKFIPKETLIFFDELQEYPDCSTSLKFFAEDGRFDVICSGSMMGLNYRQISSNSVGYKLDYQMYSLDFEEYLWAKGYGESFTEELYSHLKNLEPFSKEELNLLNDYFLEYAVIGGMPAVVKRFLIDGNYSNILPLQSQLVRDYEEDITKYADGLDKTKIKNIYRNIPVFLAQENKKFQITKVAKNARSRYYVGCAEWLRDAGVVNLCFCLNNVCLPLKGNYDEAKYKIYYHDTGLLMANLDEESSEDLRKNKNLGIFKGAIYENLVGQMLKTAGFDLYYYKKENAQLEMDFFVRTTESLVPVEVKAKDGATVSLNNLIKYPSYKDVRFGIKFCNKNIGFNGRFYTIPYFCAFLLKRFLREDFVVATNREKPDGLKKDEV</sequence>
<accession>F2NY46</accession>
<name>F2NY46_TRES6</name>
<dbReference type="SUPFAM" id="SSF52540">
    <property type="entry name" value="P-loop containing nucleoside triphosphate hydrolases"/>
    <property type="match status" value="1"/>
</dbReference>
<organism evidence="3 4">
    <name type="scientific">Treponema succinifaciens (strain ATCC 33096 / DSM 2489 / 6091)</name>
    <dbReference type="NCBI Taxonomy" id="869209"/>
    <lineage>
        <taxon>Bacteria</taxon>
        <taxon>Pseudomonadati</taxon>
        <taxon>Spirochaetota</taxon>
        <taxon>Spirochaetia</taxon>
        <taxon>Spirochaetales</taxon>
        <taxon>Treponemataceae</taxon>
        <taxon>Treponema</taxon>
    </lineage>
</organism>
<dbReference type="HOGENOM" id="CLU_047370_0_0_12"/>
<dbReference type="eggNOG" id="COG1373">
    <property type="taxonomic scope" value="Bacteria"/>
</dbReference>
<evidence type="ECO:0000313" key="3">
    <source>
        <dbReference type="EMBL" id="AEB13797.1"/>
    </source>
</evidence>
<feature type="domain" description="AAA" evidence="1">
    <location>
        <begin position="47"/>
        <end position="178"/>
    </location>
</feature>